<dbReference type="SUPFAM" id="SSF103473">
    <property type="entry name" value="MFS general substrate transporter"/>
    <property type="match status" value="1"/>
</dbReference>
<evidence type="ECO:0000313" key="9">
    <source>
        <dbReference type="EMBL" id="QRG66296.1"/>
    </source>
</evidence>
<dbReference type="CDD" id="cd17319">
    <property type="entry name" value="MFS_ExuT_GudP_like"/>
    <property type="match status" value="1"/>
</dbReference>
<dbReference type="EMBL" id="CP069127">
    <property type="protein sequence ID" value="QRG66296.1"/>
    <property type="molecule type" value="Genomic_DNA"/>
</dbReference>
<dbReference type="InterPro" id="IPR020846">
    <property type="entry name" value="MFS_dom"/>
</dbReference>
<feature type="transmembrane region" description="Helical" evidence="7">
    <location>
        <begin position="54"/>
        <end position="74"/>
    </location>
</feature>
<sequence length="437" mass="47836">MSAAVKKAWGYRYVVLFILWLLYIINYFDRVAVLTFLPFIQKDMNLTPVEVGQIASAFFFAYAIGQITSGFLADKFGPKKVMNVAIITFTLVTVVTGFVKNFGQFIAVRIGLGLGEAHHFPPAAKAISNWFPYSQRGTALSIFNTSNYVGLAIVPIVLTNLSATLFDGQWRPVFYTLAIPGAIGVLLLWLFFKDTPDEMYKKGRVSQEEMDLIRADKGVTMPEATTEKGRNKVYLKDSTFYIICLIMFCQMGILWGFTTWLSTFLVKQHGFNIKEMGYVASLPSVISIVSILLGGWLMDKLGRMKPIALIANLGCIPVLWMIGTVEKGNVPVLLAMLFLSGFFVAFNSGSVTAALQKRYPSEVVGGATGLVNGSGQLGAFLTPLVAGYLVNVGSGGSFDFTNVFMYFSALAGLAAISALFLKEKPIEMAKIVQSSGR</sequence>
<evidence type="ECO:0000256" key="6">
    <source>
        <dbReference type="ARBA" id="ARBA00023136"/>
    </source>
</evidence>
<keyword evidence="2" id="KW-0813">Transport</keyword>
<feature type="transmembrane region" description="Helical" evidence="7">
    <location>
        <begin position="278"/>
        <end position="298"/>
    </location>
</feature>
<evidence type="ECO:0000256" key="7">
    <source>
        <dbReference type="SAM" id="Phobius"/>
    </source>
</evidence>
<keyword evidence="10" id="KW-1185">Reference proteome</keyword>
<reference evidence="9 10" key="1">
    <citation type="submission" date="2021-01" db="EMBL/GenBank/DDBJ databases">
        <title>Identification of strong promoters based on the transcriptome of Brevibacillus choshinensis.</title>
        <authorList>
            <person name="Yao D."/>
            <person name="Zhang K."/>
            <person name="Wu J."/>
        </authorList>
    </citation>
    <scope>NUCLEOTIDE SEQUENCE [LARGE SCALE GENOMIC DNA]</scope>
    <source>
        <strain evidence="9 10">HPD31-SP3</strain>
    </source>
</reference>
<dbReference type="PANTHER" id="PTHR11662:SF399">
    <property type="entry name" value="FI19708P1-RELATED"/>
    <property type="match status" value="1"/>
</dbReference>
<feature type="transmembrane region" description="Helical" evidence="7">
    <location>
        <begin position="332"/>
        <end position="355"/>
    </location>
</feature>
<dbReference type="InterPro" id="IPR036259">
    <property type="entry name" value="MFS_trans_sf"/>
</dbReference>
<feature type="transmembrane region" description="Helical" evidence="7">
    <location>
        <begin position="304"/>
        <end position="325"/>
    </location>
</feature>
<evidence type="ECO:0000313" key="10">
    <source>
        <dbReference type="Proteomes" id="UP000596248"/>
    </source>
</evidence>
<dbReference type="Pfam" id="PF07690">
    <property type="entry name" value="MFS_1"/>
    <property type="match status" value="1"/>
</dbReference>
<protein>
    <submittedName>
        <fullName evidence="9">MFS transporter</fullName>
    </submittedName>
</protein>
<feature type="transmembrane region" description="Helical" evidence="7">
    <location>
        <begin position="240"/>
        <end position="266"/>
    </location>
</feature>
<feature type="transmembrane region" description="Helical" evidence="7">
    <location>
        <begin position="81"/>
        <end position="99"/>
    </location>
</feature>
<dbReference type="InterPro" id="IPR011701">
    <property type="entry name" value="MFS"/>
</dbReference>
<dbReference type="InterPro" id="IPR000849">
    <property type="entry name" value="Sugar_P_transporter"/>
</dbReference>
<dbReference type="InterPro" id="IPR050382">
    <property type="entry name" value="MFS_Na/Anion_cotransporter"/>
</dbReference>
<keyword evidence="5 7" id="KW-1133">Transmembrane helix</keyword>
<keyword evidence="4 7" id="KW-0812">Transmembrane</keyword>
<dbReference type="PIRSF" id="PIRSF002808">
    <property type="entry name" value="Hexose_phosphate_transp"/>
    <property type="match status" value="1"/>
</dbReference>
<evidence type="ECO:0000256" key="2">
    <source>
        <dbReference type="ARBA" id="ARBA00022448"/>
    </source>
</evidence>
<evidence type="ECO:0000256" key="4">
    <source>
        <dbReference type="ARBA" id="ARBA00022692"/>
    </source>
</evidence>
<evidence type="ECO:0000259" key="8">
    <source>
        <dbReference type="PROSITE" id="PS50850"/>
    </source>
</evidence>
<comment type="subcellular location">
    <subcellularLocation>
        <location evidence="1">Cell membrane</location>
        <topology evidence="1">Multi-pass membrane protein</topology>
    </subcellularLocation>
</comment>
<accession>A0ABX7FJN6</accession>
<dbReference type="PANTHER" id="PTHR11662">
    <property type="entry name" value="SOLUTE CARRIER FAMILY 17"/>
    <property type="match status" value="1"/>
</dbReference>
<organism evidence="9 10">
    <name type="scientific">Brevibacillus choshinensis</name>
    <dbReference type="NCBI Taxonomy" id="54911"/>
    <lineage>
        <taxon>Bacteria</taxon>
        <taxon>Bacillati</taxon>
        <taxon>Bacillota</taxon>
        <taxon>Bacilli</taxon>
        <taxon>Bacillales</taxon>
        <taxon>Paenibacillaceae</taxon>
        <taxon>Brevibacillus</taxon>
    </lineage>
</organism>
<evidence type="ECO:0000256" key="1">
    <source>
        <dbReference type="ARBA" id="ARBA00004651"/>
    </source>
</evidence>
<dbReference type="Gene3D" id="1.20.1250.20">
    <property type="entry name" value="MFS general substrate transporter like domains"/>
    <property type="match status" value="2"/>
</dbReference>
<feature type="transmembrane region" description="Helical" evidence="7">
    <location>
        <begin position="173"/>
        <end position="192"/>
    </location>
</feature>
<proteinExistence type="predicted"/>
<keyword evidence="3" id="KW-1003">Cell membrane</keyword>
<evidence type="ECO:0000256" key="5">
    <source>
        <dbReference type="ARBA" id="ARBA00022989"/>
    </source>
</evidence>
<dbReference type="PROSITE" id="PS50850">
    <property type="entry name" value="MFS"/>
    <property type="match status" value="1"/>
</dbReference>
<name>A0ABX7FJN6_BRECH</name>
<gene>
    <name evidence="9" type="ORF">JNE38_22530</name>
</gene>
<feature type="domain" description="Major facilitator superfamily (MFS) profile" evidence="8">
    <location>
        <begin position="15"/>
        <end position="426"/>
    </location>
</feature>
<keyword evidence="6 7" id="KW-0472">Membrane</keyword>
<feature type="transmembrane region" description="Helical" evidence="7">
    <location>
        <begin position="403"/>
        <end position="421"/>
    </location>
</feature>
<dbReference type="RefSeq" id="WP_203353362.1">
    <property type="nucleotide sequence ID" value="NZ_CP069127.1"/>
</dbReference>
<feature type="transmembrane region" description="Helical" evidence="7">
    <location>
        <begin position="9"/>
        <end position="28"/>
    </location>
</feature>
<evidence type="ECO:0000256" key="3">
    <source>
        <dbReference type="ARBA" id="ARBA00022475"/>
    </source>
</evidence>
<dbReference type="Proteomes" id="UP000596248">
    <property type="component" value="Chromosome"/>
</dbReference>